<sequence length="41" mass="4749">MDILSEEEVSYYKKSLISQEGSIKKVRQETHQLLQNQHCGA</sequence>
<evidence type="ECO:0000313" key="1">
    <source>
        <dbReference type="EMBL" id="STI20395.1"/>
    </source>
</evidence>
<dbReference type="EMBL" id="UGCD01000002">
    <property type="protein sequence ID" value="STI20395.1"/>
    <property type="molecule type" value="Genomic_DNA"/>
</dbReference>
<proteinExistence type="predicted"/>
<name>A0A376RST0_ECOLX</name>
<protein>
    <submittedName>
        <fullName evidence="1">Uncharacterized protein</fullName>
    </submittedName>
</protein>
<accession>A0A376RST0</accession>
<gene>
    <name evidence="1" type="ORF">NCTC10865_05801</name>
</gene>
<dbReference type="AlphaFoldDB" id="A0A376RST0"/>
<organism evidence="1 2">
    <name type="scientific">Escherichia coli</name>
    <dbReference type="NCBI Taxonomy" id="562"/>
    <lineage>
        <taxon>Bacteria</taxon>
        <taxon>Pseudomonadati</taxon>
        <taxon>Pseudomonadota</taxon>
        <taxon>Gammaproteobacteria</taxon>
        <taxon>Enterobacterales</taxon>
        <taxon>Enterobacteriaceae</taxon>
        <taxon>Escherichia</taxon>
    </lineage>
</organism>
<reference evidence="1 2" key="1">
    <citation type="submission" date="2018-06" db="EMBL/GenBank/DDBJ databases">
        <authorList>
            <consortium name="Pathogen Informatics"/>
            <person name="Doyle S."/>
        </authorList>
    </citation>
    <scope>NUCLEOTIDE SEQUENCE [LARGE SCALE GENOMIC DNA]</scope>
    <source>
        <strain evidence="1 2">NCTC10865</strain>
    </source>
</reference>
<dbReference type="Proteomes" id="UP000254159">
    <property type="component" value="Unassembled WGS sequence"/>
</dbReference>
<evidence type="ECO:0000313" key="2">
    <source>
        <dbReference type="Proteomes" id="UP000254159"/>
    </source>
</evidence>